<keyword evidence="3" id="KW-0808">Transferase</keyword>
<dbReference type="OrthoDB" id="9804196at2"/>
<name>A0A0R1KG97_9LACO</name>
<keyword evidence="4" id="KW-1185">Reference proteome</keyword>
<dbReference type="STRING" id="1423788.FC78_GL002527"/>
<evidence type="ECO:0000259" key="1">
    <source>
        <dbReference type="Pfam" id="PF00534"/>
    </source>
</evidence>
<dbReference type="RefSeq" id="WP_056953620.1">
    <property type="nucleotide sequence ID" value="NZ_AZDY01000038.1"/>
</dbReference>
<dbReference type="InterPro" id="IPR028098">
    <property type="entry name" value="Glyco_trans_4-like_N"/>
</dbReference>
<dbReference type="Pfam" id="PF13439">
    <property type="entry name" value="Glyco_transf_4"/>
    <property type="match status" value="1"/>
</dbReference>
<dbReference type="PATRIC" id="fig|1423788.3.peg.2598"/>
<evidence type="ECO:0000259" key="2">
    <source>
        <dbReference type="Pfam" id="PF13439"/>
    </source>
</evidence>
<dbReference type="InterPro" id="IPR001296">
    <property type="entry name" value="Glyco_trans_1"/>
</dbReference>
<dbReference type="Gene3D" id="3.40.50.2000">
    <property type="entry name" value="Glycogen Phosphorylase B"/>
    <property type="match status" value="2"/>
</dbReference>
<comment type="caution">
    <text evidence="3">The sequence shown here is derived from an EMBL/GenBank/DDBJ whole genome shotgun (WGS) entry which is preliminary data.</text>
</comment>
<dbReference type="SUPFAM" id="SSF53756">
    <property type="entry name" value="UDP-Glycosyltransferase/glycogen phosphorylase"/>
    <property type="match status" value="1"/>
</dbReference>
<gene>
    <name evidence="3" type="ORF">FC78_GL002527</name>
</gene>
<dbReference type="EMBL" id="AZDY01000038">
    <property type="protein sequence ID" value="KRK82517.1"/>
    <property type="molecule type" value="Genomic_DNA"/>
</dbReference>
<organism evidence="3 4">
    <name type="scientific">Companilactobacillus bobalius DSM 19674</name>
    <dbReference type="NCBI Taxonomy" id="1423788"/>
    <lineage>
        <taxon>Bacteria</taxon>
        <taxon>Bacillati</taxon>
        <taxon>Bacillota</taxon>
        <taxon>Bacilli</taxon>
        <taxon>Lactobacillales</taxon>
        <taxon>Lactobacillaceae</taxon>
        <taxon>Companilactobacillus</taxon>
        <taxon>Companilactobacillus bobalius</taxon>
    </lineage>
</organism>
<dbReference type="Pfam" id="PF00534">
    <property type="entry name" value="Glycos_transf_1"/>
    <property type="match status" value="1"/>
</dbReference>
<reference evidence="3 4" key="1">
    <citation type="journal article" date="2015" name="Genome Announc.">
        <title>Expanding the biotechnology potential of lactobacilli through comparative genomics of 213 strains and associated genera.</title>
        <authorList>
            <person name="Sun Z."/>
            <person name="Harris H.M."/>
            <person name="McCann A."/>
            <person name="Guo C."/>
            <person name="Argimon S."/>
            <person name="Zhang W."/>
            <person name="Yang X."/>
            <person name="Jeffery I.B."/>
            <person name="Cooney J.C."/>
            <person name="Kagawa T.F."/>
            <person name="Liu W."/>
            <person name="Song Y."/>
            <person name="Salvetti E."/>
            <person name="Wrobel A."/>
            <person name="Rasinkangas P."/>
            <person name="Parkhill J."/>
            <person name="Rea M.C."/>
            <person name="O'Sullivan O."/>
            <person name="Ritari J."/>
            <person name="Douillard F.P."/>
            <person name="Paul Ross R."/>
            <person name="Yang R."/>
            <person name="Briner A.E."/>
            <person name="Felis G.E."/>
            <person name="de Vos W.M."/>
            <person name="Barrangou R."/>
            <person name="Klaenhammer T.R."/>
            <person name="Caufield P.W."/>
            <person name="Cui Y."/>
            <person name="Zhang H."/>
            <person name="O'Toole P.W."/>
        </authorList>
    </citation>
    <scope>NUCLEOTIDE SEQUENCE [LARGE SCALE GENOMIC DNA]</scope>
    <source>
        <strain evidence="3 4">DSM 19674</strain>
    </source>
</reference>
<dbReference type="CDD" id="cd03811">
    <property type="entry name" value="GT4_GT28_WabH-like"/>
    <property type="match status" value="1"/>
</dbReference>
<dbReference type="InterPro" id="IPR050194">
    <property type="entry name" value="Glycosyltransferase_grp1"/>
</dbReference>
<proteinExistence type="predicted"/>
<dbReference type="PANTHER" id="PTHR45947">
    <property type="entry name" value="SULFOQUINOVOSYL TRANSFERASE SQD2"/>
    <property type="match status" value="1"/>
</dbReference>
<dbReference type="Proteomes" id="UP000051515">
    <property type="component" value="Unassembled WGS sequence"/>
</dbReference>
<feature type="domain" description="Glycosyl transferase family 1" evidence="1">
    <location>
        <begin position="179"/>
        <end position="314"/>
    </location>
</feature>
<accession>A0A0R1KG97</accession>
<evidence type="ECO:0000313" key="4">
    <source>
        <dbReference type="Proteomes" id="UP000051515"/>
    </source>
</evidence>
<protein>
    <submittedName>
        <fullName evidence="3">Teichoic acid polysaccharide glycosyl transferase, group 1</fullName>
    </submittedName>
</protein>
<dbReference type="PANTHER" id="PTHR45947:SF3">
    <property type="entry name" value="SULFOQUINOVOSYL TRANSFERASE SQD2"/>
    <property type="match status" value="1"/>
</dbReference>
<sequence>MRILHINAGNEDGGARTYIVSLMKGQKIIGEESALLTFQEGPVSKMARENDLNVAVMPQKQRFDLSILKPLVKYINNNGFDIVHTHGPRANYIFSLIRNKVHAKWVITVHSDPRIDFSGIRGQVMLRLNLHALKHADLLFYVNPDLEEYFESLKIDSKKTFEVFNAVDFSNANPKFNRHSPFNILEVARLVEVKNHRFLLNALSKVKFNYRLTLVGDGPLMEELRKLTVDLGIADKVDFVGFKENTGDFYQDCDVSILTSKSESMPAVYLESAANGKPVIATDVGATNKVINNENGWLVESGNEEQLIEALNDAHSYWKDGNLSQKGMALYQEVRDNYSIEKLAEKVNDGYEATLKAN</sequence>
<dbReference type="AlphaFoldDB" id="A0A0R1KG97"/>
<dbReference type="GO" id="GO:0016757">
    <property type="term" value="F:glycosyltransferase activity"/>
    <property type="evidence" value="ECO:0007669"/>
    <property type="project" value="TreeGrafter"/>
</dbReference>
<feature type="domain" description="Glycosyltransferase subfamily 4-like N-terminal" evidence="2">
    <location>
        <begin position="13"/>
        <end position="169"/>
    </location>
</feature>
<evidence type="ECO:0000313" key="3">
    <source>
        <dbReference type="EMBL" id="KRK82517.1"/>
    </source>
</evidence>